<comment type="caution">
    <text evidence="13">The sequence shown here is derived from an EMBL/GenBank/DDBJ whole genome shotgun (WGS) entry which is preliminary data.</text>
</comment>
<dbReference type="PANTHER" id="PTHR10805:SF0">
    <property type="entry name" value="COATOMER SUBUNIT EPSILON"/>
    <property type="match status" value="1"/>
</dbReference>
<evidence type="ECO:0000313" key="14">
    <source>
        <dbReference type="Proteomes" id="UP001489004"/>
    </source>
</evidence>
<dbReference type="InterPro" id="IPR006822">
    <property type="entry name" value="Coatomer_esu"/>
</dbReference>
<dbReference type="PANTHER" id="PTHR10805">
    <property type="entry name" value="COATOMER SUBUNIT EPSILON"/>
    <property type="match status" value="1"/>
</dbReference>
<dbReference type="EMBL" id="JALJOR010000010">
    <property type="protein sequence ID" value="KAK9810168.1"/>
    <property type="molecule type" value="Genomic_DNA"/>
</dbReference>
<evidence type="ECO:0000256" key="3">
    <source>
        <dbReference type="ARBA" id="ARBA00008827"/>
    </source>
</evidence>
<dbReference type="Gene3D" id="1.25.40.10">
    <property type="entry name" value="Tetratricopeptide repeat domain"/>
    <property type="match status" value="1"/>
</dbReference>
<dbReference type="GO" id="GO:0006888">
    <property type="term" value="P:endoplasmic reticulum to Golgi vesicle-mediated transport"/>
    <property type="evidence" value="ECO:0007669"/>
    <property type="project" value="TreeGrafter"/>
</dbReference>
<dbReference type="GO" id="GO:0006890">
    <property type="term" value="P:retrograde vesicle-mediated transport, Golgi to endoplasmic reticulum"/>
    <property type="evidence" value="ECO:0007669"/>
    <property type="project" value="UniProtKB-UniRule"/>
</dbReference>
<evidence type="ECO:0000256" key="2">
    <source>
        <dbReference type="ARBA" id="ARBA00004347"/>
    </source>
</evidence>
<gene>
    <name evidence="13" type="ORF">WJX72_005996</name>
</gene>
<keyword evidence="4 12" id="KW-0813">Transport</keyword>
<evidence type="ECO:0000256" key="6">
    <source>
        <dbReference type="ARBA" id="ARBA00022892"/>
    </source>
</evidence>
<comment type="similarity">
    <text evidence="3 12">Belongs to the COPE family.</text>
</comment>
<evidence type="ECO:0000256" key="7">
    <source>
        <dbReference type="ARBA" id="ARBA00022927"/>
    </source>
</evidence>
<dbReference type="GO" id="GO:0005198">
    <property type="term" value="F:structural molecule activity"/>
    <property type="evidence" value="ECO:0007669"/>
    <property type="project" value="UniProtKB-UniRule"/>
</dbReference>
<dbReference type="GO" id="GO:0006891">
    <property type="term" value="P:intra-Golgi vesicle-mediated transport"/>
    <property type="evidence" value="ECO:0007669"/>
    <property type="project" value="TreeGrafter"/>
</dbReference>
<evidence type="ECO:0000256" key="8">
    <source>
        <dbReference type="ARBA" id="ARBA00023034"/>
    </source>
</evidence>
<protein>
    <recommendedName>
        <fullName evidence="12">Coatomer subunit epsilon</fullName>
    </recommendedName>
</protein>
<organism evidence="13 14">
    <name type="scientific">[Myrmecia] bisecta</name>
    <dbReference type="NCBI Taxonomy" id="41462"/>
    <lineage>
        <taxon>Eukaryota</taxon>
        <taxon>Viridiplantae</taxon>
        <taxon>Chlorophyta</taxon>
        <taxon>core chlorophytes</taxon>
        <taxon>Trebouxiophyceae</taxon>
        <taxon>Trebouxiales</taxon>
        <taxon>Trebouxiaceae</taxon>
        <taxon>Myrmecia</taxon>
    </lineage>
</organism>
<dbReference type="AlphaFoldDB" id="A0AAW1PJX3"/>
<dbReference type="SUPFAM" id="SSF48452">
    <property type="entry name" value="TPR-like"/>
    <property type="match status" value="1"/>
</dbReference>
<accession>A0AAW1PJX3</accession>
<dbReference type="Proteomes" id="UP001489004">
    <property type="component" value="Unassembled WGS sequence"/>
</dbReference>
<keyword evidence="8 12" id="KW-0333">Golgi apparatus</keyword>
<proteinExistence type="inferred from homology"/>
<keyword evidence="7 12" id="KW-0653">Protein transport</keyword>
<evidence type="ECO:0000313" key="13">
    <source>
        <dbReference type="EMBL" id="KAK9810168.1"/>
    </source>
</evidence>
<keyword evidence="5 12" id="KW-0963">Cytoplasm</keyword>
<evidence type="ECO:0000256" key="11">
    <source>
        <dbReference type="ARBA" id="ARBA00025582"/>
    </source>
</evidence>
<comment type="function">
    <text evidence="11 12">The coatomer is a cytosolic protein complex that binds to dilysine motifs and reversibly associates with Golgi non-clathrin-coated vesicles, which further mediate biosynthetic protein transport from the ER, via the Golgi up to the trans Golgi network. The coatomer complex is required for budding from Golgi membranes, and is essential for the retrograde Golgi-to-ER transport of dilysine-tagged proteins.</text>
</comment>
<dbReference type="InterPro" id="IPR011990">
    <property type="entry name" value="TPR-like_helical_dom_sf"/>
</dbReference>
<evidence type="ECO:0000256" key="5">
    <source>
        <dbReference type="ARBA" id="ARBA00022490"/>
    </source>
</evidence>
<evidence type="ECO:0000256" key="9">
    <source>
        <dbReference type="ARBA" id="ARBA00023136"/>
    </source>
</evidence>
<dbReference type="Pfam" id="PF04733">
    <property type="entry name" value="Coatomer_E"/>
    <property type="match status" value="1"/>
</dbReference>
<evidence type="ECO:0000256" key="10">
    <source>
        <dbReference type="ARBA" id="ARBA00023329"/>
    </source>
</evidence>
<dbReference type="FunFam" id="1.25.40.10:FF:000140">
    <property type="entry name" value="Coatomer subunit epsilon"/>
    <property type="match status" value="1"/>
</dbReference>
<sequence>MSEPDLLFTVRNSFYLGAYQAAIAEASDLEGLSESAKVERDCFVYRSYIELGSYELVINEVSSSSPTALQAVKLLAQYLGNKTDKEQVLSTIADWLADPACNGNSMVLLIAGIIYTHEGNYVEALKACHTGISLEILALSVQLYLKIDRIEQAEKTLKGMMAVDEDATLAQLATAWVDLFLGGAKVQEASFIYQELGEKYNWTVRLYNGSAVCNMRMSRWEEAEKELQDAYAKDAKNPDTLANLITCGLHLGKNVSRYTNQLQTAAPSHVLAKRSEAAEEAFMRAAAAFEVVA</sequence>
<evidence type="ECO:0000256" key="1">
    <source>
        <dbReference type="ARBA" id="ARBA00004255"/>
    </source>
</evidence>
<reference evidence="13 14" key="1">
    <citation type="journal article" date="2024" name="Nat. Commun.">
        <title>Phylogenomics reveals the evolutionary origins of lichenization in chlorophyte algae.</title>
        <authorList>
            <person name="Puginier C."/>
            <person name="Libourel C."/>
            <person name="Otte J."/>
            <person name="Skaloud P."/>
            <person name="Haon M."/>
            <person name="Grisel S."/>
            <person name="Petersen M."/>
            <person name="Berrin J.G."/>
            <person name="Delaux P.M."/>
            <person name="Dal Grande F."/>
            <person name="Keller J."/>
        </authorList>
    </citation>
    <scope>NUCLEOTIDE SEQUENCE [LARGE SCALE GENOMIC DNA]</scope>
    <source>
        <strain evidence="13 14">SAG 2043</strain>
    </source>
</reference>
<keyword evidence="9 12" id="KW-0472">Membrane</keyword>
<dbReference type="GO" id="GO:0015031">
    <property type="term" value="P:protein transport"/>
    <property type="evidence" value="ECO:0007669"/>
    <property type="project" value="UniProtKB-UniRule"/>
</dbReference>
<dbReference type="PIRSF" id="PIRSF016478">
    <property type="entry name" value="Coatomer_esu"/>
    <property type="match status" value="1"/>
</dbReference>
<dbReference type="GO" id="GO:0000139">
    <property type="term" value="C:Golgi membrane"/>
    <property type="evidence" value="ECO:0007669"/>
    <property type="project" value="UniProtKB-SubCell"/>
</dbReference>
<name>A0AAW1PJX3_9CHLO</name>
<comment type="subcellular location">
    <subcellularLocation>
        <location evidence="2">Cytoplasmic vesicle</location>
        <location evidence="2">COPI-coated vesicle membrane</location>
        <topology evidence="2">Peripheral membrane protein</topology>
        <orientation evidence="2">Cytoplasmic side</orientation>
    </subcellularLocation>
    <subcellularLocation>
        <location evidence="1">Golgi apparatus membrane</location>
        <topology evidence="1">Peripheral membrane protein</topology>
        <orientation evidence="1">Cytoplasmic side</orientation>
    </subcellularLocation>
</comment>
<keyword evidence="6 12" id="KW-0931">ER-Golgi transport</keyword>
<keyword evidence="14" id="KW-1185">Reference proteome</keyword>
<evidence type="ECO:0000256" key="4">
    <source>
        <dbReference type="ARBA" id="ARBA00022448"/>
    </source>
</evidence>
<evidence type="ECO:0000256" key="12">
    <source>
        <dbReference type="PIRNR" id="PIRNR016478"/>
    </source>
</evidence>
<dbReference type="GO" id="GO:0030126">
    <property type="term" value="C:COPI vesicle coat"/>
    <property type="evidence" value="ECO:0007669"/>
    <property type="project" value="TreeGrafter"/>
</dbReference>
<keyword evidence="10 12" id="KW-0968">Cytoplasmic vesicle</keyword>